<feature type="region of interest" description="Disordered" evidence="1">
    <location>
        <begin position="119"/>
        <end position="192"/>
    </location>
</feature>
<evidence type="ECO:0000313" key="2">
    <source>
        <dbReference type="EMBL" id="GCD43025.1"/>
    </source>
</evidence>
<protein>
    <submittedName>
        <fullName evidence="2">Uncharacterized protein</fullName>
    </submittedName>
</protein>
<feature type="compositionally biased region" description="Basic residues" evidence="1">
    <location>
        <begin position="248"/>
        <end position="258"/>
    </location>
</feature>
<feature type="region of interest" description="Disordered" evidence="1">
    <location>
        <begin position="85"/>
        <end position="107"/>
    </location>
</feature>
<evidence type="ECO:0000313" key="3">
    <source>
        <dbReference type="Proteomes" id="UP000286746"/>
    </source>
</evidence>
<feature type="compositionally biased region" description="Low complexity" evidence="1">
    <location>
        <begin position="119"/>
        <end position="131"/>
    </location>
</feature>
<evidence type="ECO:0000256" key="1">
    <source>
        <dbReference type="SAM" id="MobiDB-lite"/>
    </source>
</evidence>
<dbReference type="Proteomes" id="UP000286746">
    <property type="component" value="Unassembled WGS sequence"/>
</dbReference>
<feature type="region of interest" description="Disordered" evidence="1">
    <location>
        <begin position="216"/>
        <end position="295"/>
    </location>
</feature>
<sequence length="295" mass="32391">MPDSAFGLCRRSLPSVSVVGLRRRSTSSECSVGLRRRTPPSVSAARLCFPASWPTGRCGNRRAAFPHLFRRLVLRQLPMSCTTSRRPLRGVRPAPEAGLHDDAVTTSRRHRGDIAAASLPSARPAAWAATRRAPRGRRRCGAPVPSTDARPPRRVRRARGAVLSTPSARPVRPVRTTRSRFRSLRPTTPSELRLRDRTRRHGATFRHMVRTAPRASIPVFDRAGTRSSGSLADGGANDGNRRESGRGAGHRCPLRRRCPVGGRPPYRTTTPPGGHRLVADPGPAFRPDHRQPSFP</sequence>
<comment type="caution">
    <text evidence="2">The sequence shown here is derived from an EMBL/GenBank/DDBJ whole genome shotgun (WGS) entry which is preliminary data.</text>
</comment>
<organism evidence="2 3">
    <name type="scientific">Streptomyces paromomycinus</name>
    <name type="common">Streptomyces rimosus subsp. paromomycinus</name>
    <dbReference type="NCBI Taxonomy" id="92743"/>
    <lineage>
        <taxon>Bacteria</taxon>
        <taxon>Bacillati</taxon>
        <taxon>Actinomycetota</taxon>
        <taxon>Actinomycetes</taxon>
        <taxon>Kitasatosporales</taxon>
        <taxon>Streptomycetaceae</taxon>
        <taxon>Streptomyces</taxon>
    </lineage>
</organism>
<proteinExistence type="predicted"/>
<feature type="compositionally biased region" description="Basic and acidic residues" evidence="1">
    <location>
        <begin position="286"/>
        <end position="295"/>
    </location>
</feature>
<reference evidence="2 3" key="1">
    <citation type="submission" date="2018-11" db="EMBL/GenBank/DDBJ databases">
        <title>Whole genome sequence of Streptomyces paromomycinus NBRC 15454(T).</title>
        <authorList>
            <person name="Komaki H."/>
            <person name="Tamura T."/>
        </authorList>
    </citation>
    <scope>NUCLEOTIDE SEQUENCE [LARGE SCALE GENOMIC DNA]</scope>
    <source>
        <strain evidence="2 3">NBRC 15454</strain>
    </source>
</reference>
<gene>
    <name evidence="2" type="ORF">GKJPGBOP_02701</name>
</gene>
<keyword evidence="3" id="KW-1185">Reference proteome</keyword>
<dbReference type="AlphaFoldDB" id="A0A401W165"/>
<name>A0A401W165_STREY</name>
<dbReference type="EMBL" id="BHZD01000001">
    <property type="protein sequence ID" value="GCD43025.1"/>
    <property type="molecule type" value="Genomic_DNA"/>
</dbReference>
<feature type="compositionally biased region" description="Low complexity" evidence="1">
    <location>
        <begin position="261"/>
        <end position="276"/>
    </location>
</feature>
<accession>A0A401W165</accession>
<feature type="compositionally biased region" description="Low complexity" evidence="1">
    <location>
        <begin position="160"/>
        <end position="174"/>
    </location>
</feature>